<dbReference type="PANTHER" id="PTHR12124">
    <property type="entry name" value="POLYMYOSITIS/SCLERODERMA AUTOANTIGEN-RELATED"/>
    <property type="match status" value="1"/>
</dbReference>
<evidence type="ECO:0000259" key="1">
    <source>
        <dbReference type="SMART" id="SM00474"/>
    </source>
</evidence>
<reference evidence="2 3" key="1">
    <citation type="submission" date="2024-08" db="EMBL/GenBank/DDBJ databases">
        <authorList>
            <person name="Cucini C."/>
            <person name="Frati F."/>
        </authorList>
    </citation>
    <scope>NUCLEOTIDE SEQUENCE [LARGE SCALE GENOMIC DNA]</scope>
</reference>
<dbReference type="InterPro" id="IPR012337">
    <property type="entry name" value="RNaseH-like_sf"/>
</dbReference>
<gene>
    <name evidence="2" type="ORF">ODALV1_LOCUS25134</name>
</gene>
<evidence type="ECO:0000313" key="2">
    <source>
        <dbReference type="EMBL" id="CAL8133578.1"/>
    </source>
</evidence>
<dbReference type="Proteomes" id="UP001642540">
    <property type="component" value="Unassembled WGS sequence"/>
</dbReference>
<comment type="caution">
    <text evidence="2">The sequence shown here is derived from an EMBL/GenBank/DDBJ whole genome shotgun (WGS) entry which is preliminary data.</text>
</comment>
<sequence>MSLTLTVQQARELHEYRARLQRETIRELDLDSFSKRVALNVLDEFPKRSHPCLHKVFAFKITEDILKPLEIPTQRHMWYITDLATLDEMYEILLEKTVLAIDTELDNTYSYIPITTLIQISVDTHDFIIDAISCFPYIETKLKNILLDNKVLKIMFSANDMLAFKRDFNLFCTGVIDIQLLYKVFNGQQNYISLKDLVKLYLDKDLDKQYQTYPFRMKDLPTEVVEYARDDSKYLLKCWEVMKVKERENLFKRYPYKDSNVAMTKPYAFPKIKPMSKVFNEIRSSLKHRNGTVTDQYQDFTSEKYYNILSSVIFFRRNAAKFRDMPPGKVLKPSEVAWLCVTKPSNVKMLDSVLASISEWSLGEKEGLVEAINAGRSEGFKLPSKNNVRQIVFEYESEESDWEFDVYLAPGNINENENNENNERVCTPNLNTVEVDMEEEERVFNTQEQELPNDKDETMSQISVYDVNIHNEYAIENIANEISDPNANDCKKNLEKDSMNDSGMCDAVFETANDNENISRVVSDENESVCVTVENINVNVPTSENVNMDEIAEVHILPLRENRFDRISDFNMINSYDLMRNWKEIRQSRMGKPLINRLRRARATMLKQRREQLDLRVGAKNVDFPY</sequence>
<protein>
    <recommendedName>
        <fullName evidence="1">3'-5' exonuclease domain-containing protein</fullName>
    </recommendedName>
</protein>
<dbReference type="InterPro" id="IPR002562">
    <property type="entry name" value="3'-5'_exonuclease_dom"/>
</dbReference>
<dbReference type="Pfam" id="PF01612">
    <property type="entry name" value="DNA_pol_A_exo1"/>
    <property type="match status" value="1"/>
</dbReference>
<evidence type="ECO:0000313" key="3">
    <source>
        <dbReference type="Proteomes" id="UP001642540"/>
    </source>
</evidence>
<dbReference type="Gene3D" id="3.30.420.10">
    <property type="entry name" value="Ribonuclease H-like superfamily/Ribonuclease H"/>
    <property type="match status" value="1"/>
</dbReference>
<feature type="domain" description="3'-5' exonuclease" evidence="1">
    <location>
        <begin position="77"/>
        <end position="247"/>
    </location>
</feature>
<dbReference type="InterPro" id="IPR036397">
    <property type="entry name" value="RNaseH_sf"/>
</dbReference>
<dbReference type="PANTHER" id="PTHR12124:SF47">
    <property type="entry name" value="EXOSOME COMPONENT 10"/>
    <property type="match status" value="1"/>
</dbReference>
<proteinExistence type="predicted"/>
<dbReference type="SUPFAM" id="SSF53098">
    <property type="entry name" value="Ribonuclease H-like"/>
    <property type="match status" value="1"/>
</dbReference>
<keyword evidence="3" id="KW-1185">Reference proteome</keyword>
<dbReference type="EMBL" id="CAXLJM020000100">
    <property type="protein sequence ID" value="CAL8133578.1"/>
    <property type="molecule type" value="Genomic_DNA"/>
</dbReference>
<organism evidence="2 3">
    <name type="scientific">Orchesella dallaii</name>
    <dbReference type="NCBI Taxonomy" id="48710"/>
    <lineage>
        <taxon>Eukaryota</taxon>
        <taxon>Metazoa</taxon>
        <taxon>Ecdysozoa</taxon>
        <taxon>Arthropoda</taxon>
        <taxon>Hexapoda</taxon>
        <taxon>Collembola</taxon>
        <taxon>Entomobryomorpha</taxon>
        <taxon>Entomobryoidea</taxon>
        <taxon>Orchesellidae</taxon>
        <taxon>Orchesellinae</taxon>
        <taxon>Orchesella</taxon>
    </lineage>
</organism>
<dbReference type="InterPro" id="IPR045092">
    <property type="entry name" value="Rrp6-like"/>
</dbReference>
<accession>A0ABP1RR40</accession>
<name>A0ABP1RR40_9HEXA</name>
<dbReference type="SMART" id="SM00474">
    <property type="entry name" value="35EXOc"/>
    <property type="match status" value="1"/>
</dbReference>